<protein>
    <submittedName>
        <fullName evidence="3">Serine-protein kinase RsbW</fullName>
        <ecNumber evidence="3">2.7.11.1</ecNumber>
    </submittedName>
</protein>
<reference evidence="3 4" key="1">
    <citation type="submission" date="2017-03" db="EMBL/GenBank/DDBJ databases">
        <title>Genome sequence of Clostridium oryzae DSM 28571.</title>
        <authorList>
            <person name="Poehlein A."/>
            <person name="Daniel R."/>
        </authorList>
    </citation>
    <scope>NUCLEOTIDE SEQUENCE [LARGE SCALE GENOMIC DNA]</scope>
    <source>
        <strain evidence="3 4">DSM 28571</strain>
    </source>
</reference>
<dbReference type="InterPro" id="IPR036890">
    <property type="entry name" value="HATPase_C_sf"/>
</dbReference>
<keyword evidence="4" id="KW-1185">Reference proteome</keyword>
<dbReference type="PANTHER" id="PTHR35526">
    <property type="entry name" value="ANTI-SIGMA-F FACTOR RSBW-RELATED"/>
    <property type="match status" value="1"/>
</dbReference>
<proteinExistence type="predicted"/>
<keyword evidence="1" id="KW-0723">Serine/threonine-protein kinase</keyword>
<dbReference type="Proteomes" id="UP000190080">
    <property type="component" value="Unassembled WGS sequence"/>
</dbReference>
<feature type="domain" description="Histidine kinase/HSP90-like ATPase" evidence="2">
    <location>
        <begin position="32"/>
        <end position="119"/>
    </location>
</feature>
<sequence length="129" mass="14729">MMNLINKKQTLYGLDEYDKVIDTVVSDLKAEKYYFDIKLILTEALTNAFEHGNDGDKNKPIDLVYNFDGKYLNFKVISSNTKPESISIPKSIDEDSLLDEHGRGLFLIQSMADKVEFKDNSLIITKCIL</sequence>
<dbReference type="CDD" id="cd16936">
    <property type="entry name" value="HATPase_RsbW-like"/>
    <property type="match status" value="1"/>
</dbReference>
<evidence type="ECO:0000256" key="1">
    <source>
        <dbReference type="ARBA" id="ARBA00022527"/>
    </source>
</evidence>
<dbReference type="InterPro" id="IPR050267">
    <property type="entry name" value="Anti-sigma-factor_SerPK"/>
</dbReference>
<keyword evidence="3" id="KW-0808">Transferase</keyword>
<dbReference type="EC" id="2.7.11.1" evidence="3"/>
<dbReference type="STRING" id="1450648.CLORY_26370"/>
<dbReference type="PANTHER" id="PTHR35526:SF3">
    <property type="entry name" value="ANTI-SIGMA-F FACTOR RSBW"/>
    <property type="match status" value="1"/>
</dbReference>
<accession>A0A1V4ILM2</accession>
<keyword evidence="3" id="KW-0418">Kinase</keyword>
<dbReference type="InterPro" id="IPR003594">
    <property type="entry name" value="HATPase_dom"/>
</dbReference>
<dbReference type="Pfam" id="PF13581">
    <property type="entry name" value="HATPase_c_2"/>
    <property type="match status" value="1"/>
</dbReference>
<organism evidence="3 4">
    <name type="scientific">Clostridium oryzae</name>
    <dbReference type="NCBI Taxonomy" id="1450648"/>
    <lineage>
        <taxon>Bacteria</taxon>
        <taxon>Bacillati</taxon>
        <taxon>Bacillota</taxon>
        <taxon>Clostridia</taxon>
        <taxon>Eubacteriales</taxon>
        <taxon>Clostridiaceae</taxon>
        <taxon>Clostridium</taxon>
    </lineage>
</organism>
<dbReference type="AlphaFoldDB" id="A0A1V4ILM2"/>
<evidence type="ECO:0000313" key="3">
    <source>
        <dbReference type="EMBL" id="OPJ60769.1"/>
    </source>
</evidence>
<name>A0A1V4ILM2_9CLOT</name>
<evidence type="ECO:0000313" key="4">
    <source>
        <dbReference type="Proteomes" id="UP000190080"/>
    </source>
</evidence>
<dbReference type="EMBL" id="MZGV01000028">
    <property type="protein sequence ID" value="OPJ60769.1"/>
    <property type="molecule type" value="Genomic_DNA"/>
</dbReference>
<gene>
    <name evidence="3" type="primary">rsbW</name>
    <name evidence="3" type="ORF">CLORY_26370</name>
</gene>
<dbReference type="SUPFAM" id="SSF55874">
    <property type="entry name" value="ATPase domain of HSP90 chaperone/DNA topoisomerase II/histidine kinase"/>
    <property type="match status" value="1"/>
</dbReference>
<dbReference type="GO" id="GO:0004674">
    <property type="term" value="F:protein serine/threonine kinase activity"/>
    <property type="evidence" value="ECO:0007669"/>
    <property type="project" value="UniProtKB-KW"/>
</dbReference>
<evidence type="ECO:0000259" key="2">
    <source>
        <dbReference type="Pfam" id="PF13581"/>
    </source>
</evidence>
<dbReference type="OrthoDB" id="2620581at2"/>
<comment type="caution">
    <text evidence="3">The sequence shown here is derived from an EMBL/GenBank/DDBJ whole genome shotgun (WGS) entry which is preliminary data.</text>
</comment>
<dbReference type="Gene3D" id="3.30.565.10">
    <property type="entry name" value="Histidine kinase-like ATPase, C-terminal domain"/>
    <property type="match status" value="1"/>
</dbReference>